<dbReference type="PANTHER" id="PTHR23135:SF7">
    <property type="entry name" value="LIPID II ISOGLUTAMINYL SYNTHASE (GLUTAMINE-HYDROLYZING) SUBUNIT MURT"/>
    <property type="match status" value="1"/>
</dbReference>
<feature type="active site" evidence="1">
    <location>
        <position position="375"/>
    </location>
</feature>
<keyword evidence="1" id="KW-0436">Ligase</keyword>
<comment type="function">
    <text evidence="1">The lipid II isoglutaminyl synthase complex catalyzes the formation of alpha-D-isoglutamine in the cell wall lipid II stem peptide. The MurT subunit catalyzes the ATP-dependent amidation of D-glutamate residue of lipid II, converting it to an isoglutamine residue.</text>
</comment>
<dbReference type="Pfam" id="PF08353">
    <property type="entry name" value="MurT_C"/>
    <property type="match status" value="1"/>
</dbReference>
<dbReference type="Gene3D" id="3.40.1190.10">
    <property type="entry name" value="Mur-like, catalytic domain"/>
    <property type="match status" value="1"/>
</dbReference>
<dbReference type="SUPFAM" id="SSF53623">
    <property type="entry name" value="MurD-like peptide ligases, catalytic domain"/>
    <property type="match status" value="1"/>
</dbReference>
<dbReference type="GO" id="GO:0140282">
    <property type="term" value="F:carbon-nitrogen ligase activity on lipid II"/>
    <property type="evidence" value="ECO:0007669"/>
    <property type="project" value="UniProtKB-UniRule"/>
</dbReference>
<protein>
    <recommendedName>
        <fullName evidence="1">Lipid II isoglutaminyl synthase (glutamine-hydrolyzing) subunit MurT</fullName>
        <ecNumber evidence="1">6.3.5.13</ecNumber>
    </recommendedName>
</protein>
<keyword evidence="1" id="KW-0573">Peptidoglycan synthesis</keyword>
<accession>A0A1F5H7P0</accession>
<dbReference type="HAMAP" id="MF_02214">
    <property type="entry name" value="Lipid_II_synth_MurT"/>
    <property type="match status" value="1"/>
</dbReference>
<evidence type="ECO:0000259" key="3">
    <source>
        <dbReference type="Pfam" id="PF08353"/>
    </source>
</evidence>
<dbReference type="GO" id="GO:0016881">
    <property type="term" value="F:acid-amino acid ligase activity"/>
    <property type="evidence" value="ECO:0007669"/>
    <property type="project" value="InterPro"/>
</dbReference>
<keyword evidence="1" id="KW-0961">Cell wall biogenesis/degradation</keyword>
<comment type="pathway">
    <text evidence="1">Cell wall biogenesis; peptidoglycan biosynthesis.</text>
</comment>
<comment type="catalytic activity">
    <reaction evidence="1">
        <text>beta-D-GlcNAc-(1-&gt;4)-Mur2Ac(oyl-L-Ala-gamma-D-Glu-L-Lys-D-Ala-D-Ala)-di-trans,octa-cis-undecaprenyl diphosphate + ATP = beta-D-GlcNAc-(1-&gt;4)-Mur2Ac(oyl-L-Ala-gamma-D-O-P-Glu-L-Lys-D-Ala-D-Ala)-di-trans,octa-cis-undecaprenyl diphosphate + ADP</text>
        <dbReference type="Rhea" id="RHEA:59488"/>
        <dbReference type="ChEBI" id="CHEBI:30616"/>
        <dbReference type="ChEBI" id="CHEBI:60033"/>
        <dbReference type="ChEBI" id="CHEBI:143132"/>
        <dbReference type="ChEBI" id="CHEBI:456216"/>
    </reaction>
</comment>
<dbReference type="Proteomes" id="UP000177039">
    <property type="component" value="Unassembled WGS sequence"/>
</dbReference>
<dbReference type="InterPro" id="IPR013564">
    <property type="entry name" value="MurT_C"/>
</dbReference>
<dbReference type="GO" id="GO:0008270">
    <property type="term" value="F:zinc ion binding"/>
    <property type="evidence" value="ECO:0007669"/>
    <property type="project" value="UniProtKB-UniRule"/>
</dbReference>
<evidence type="ECO:0000313" key="5">
    <source>
        <dbReference type="Proteomes" id="UP000177039"/>
    </source>
</evidence>
<feature type="binding site" evidence="1">
    <location>
        <position position="234"/>
    </location>
    <ligand>
        <name>Zn(2+)</name>
        <dbReference type="ChEBI" id="CHEBI:29105"/>
    </ligand>
</feature>
<name>A0A1F5H7P0_9BACT</name>
<keyword evidence="1" id="KW-0067">ATP-binding</keyword>
<dbReference type="AlphaFoldDB" id="A0A1F5H7P0"/>
<keyword evidence="1" id="KW-0133">Cell shape</keyword>
<feature type="binding site" evidence="1">
    <location>
        <position position="215"/>
    </location>
    <ligand>
        <name>Zn(2+)</name>
        <dbReference type="ChEBI" id="CHEBI:29105"/>
    </ligand>
</feature>
<comment type="similarity">
    <text evidence="1">Belongs to the MurCDEF family. MurT subfamily.</text>
</comment>
<dbReference type="GO" id="GO:0005524">
    <property type="term" value="F:ATP binding"/>
    <property type="evidence" value="ECO:0007669"/>
    <property type="project" value="UniProtKB-UniRule"/>
</dbReference>
<dbReference type="PANTHER" id="PTHR23135">
    <property type="entry name" value="MUR LIGASE FAMILY MEMBER"/>
    <property type="match status" value="1"/>
</dbReference>
<dbReference type="UniPathway" id="UPA00219"/>
<gene>
    <name evidence="1" type="primary">murT</name>
    <name evidence="4" type="ORF">A3B54_01710</name>
</gene>
<dbReference type="InterPro" id="IPR013221">
    <property type="entry name" value="Mur_ligase_cen"/>
</dbReference>
<comment type="catalytic activity">
    <reaction evidence="1">
        <text>beta-D-GlcNAc-(1-&gt;4)-Mur2Ac(oyl-L-Ala-gamma-D-O-P-Glu-L-Lys-D-Ala-D-Ala)-di-trans,octa-cis-undecaprenyl diphosphate + NH4(+) = beta-D-GlcNAc-(1-&gt;4)-Mur2Ac(oyl-L-Ala-D-isoglutaminyl-L-Lys-D-Ala-D-Ala)-di-trans,octa-cis-undecaprenyl diphosphate + phosphate + H(+)</text>
        <dbReference type="Rhea" id="RHEA:57932"/>
        <dbReference type="ChEBI" id="CHEBI:15378"/>
        <dbReference type="ChEBI" id="CHEBI:28938"/>
        <dbReference type="ChEBI" id="CHEBI:43474"/>
        <dbReference type="ChEBI" id="CHEBI:62233"/>
        <dbReference type="ChEBI" id="CHEBI:143132"/>
    </reaction>
</comment>
<dbReference type="GO" id="GO:0071555">
    <property type="term" value="P:cell wall organization"/>
    <property type="evidence" value="ECO:0007669"/>
    <property type="project" value="UniProtKB-KW"/>
</dbReference>
<comment type="subunit">
    <text evidence="1">Forms a heterodimer with GatD.</text>
</comment>
<dbReference type="Pfam" id="PF08245">
    <property type="entry name" value="Mur_ligase_M"/>
    <property type="match status" value="1"/>
</dbReference>
<feature type="domain" description="Lipid II isoglutaminyl synthase (glutamine-hydrolyzing) subunit MurT C-terminal" evidence="3">
    <location>
        <begin position="340"/>
        <end position="450"/>
    </location>
</feature>
<dbReference type="GO" id="GO:0008360">
    <property type="term" value="P:regulation of cell shape"/>
    <property type="evidence" value="ECO:0007669"/>
    <property type="project" value="UniProtKB-KW"/>
</dbReference>
<dbReference type="InterPro" id="IPR043703">
    <property type="entry name" value="Lipid_II_synth_MurT"/>
</dbReference>
<comment type="caution">
    <text evidence="4">The sequence shown here is derived from an EMBL/GenBank/DDBJ whole genome shotgun (WGS) entry which is preliminary data.</text>
</comment>
<evidence type="ECO:0000259" key="2">
    <source>
        <dbReference type="Pfam" id="PF08245"/>
    </source>
</evidence>
<dbReference type="EMBL" id="MFBT01000005">
    <property type="protein sequence ID" value="OGE00099.1"/>
    <property type="molecule type" value="Genomic_DNA"/>
</dbReference>
<organism evidence="4 5">
    <name type="scientific">Candidatus Curtissbacteria bacterium RIFCSPLOWO2_01_FULL_42_50</name>
    <dbReference type="NCBI Taxonomy" id="1797730"/>
    <lineage>
        <taxon>Bacteria</taxon>
        <taxon>Candidatus Curtissiibacteriota</taxon>
    </lineage>
</organism>
<keyword evidence="1" id="KW-0479">Metal-binding</keyword>
<proteinExistence type="inferred from homology"/>
<feature type="binding site" evidence="1">
    <location>
        <position position="237"/>
    </location>
    <ligand>
        <name>Zn(2+)</name>
        <dbReference type="ChEBI" id="CHEBI:29105"/>
    </ligand>
</feature>
<feature type="domain" description="Mur ligase central" evidence="2">
    <location>
        <begin position="56"/>
        <end position="202"/>
    </location>
</feature>
<dbReference type="InterPro" id="IPR036565">
    <property type="entry name" value="Mur-like_cat_sf"/>
</dbReference>
<evidence type="ECO:0000256" key="1">
    <source>
        <dbReference type="HAMAP-Rule" id="MF_02214"/>
    </source>
</evidence>
<evidence type="ECO:0000313" key="4">
    <source>
        <dbReference type="EMBL" id="OGE00099.1"/>
    </source>
</evidence>
<dbReference type="EC" id="6.3.5.13" evidence="1"/>
<keyword evidence="1" id="KW-0547">Nucleotide-binding</keyword>
<sequence>MDHRLILAILTGKLIAFLVKLAGGGATAAPGLIALKIDPNLVKKLSKKIKYGAIIISGTNGKTTTARLASDFLSSKFKTAHNRQGSNLLRGIASTLISLSSVTGKIRANLGLWEVDEATVPEAIKNTHPKIICLLNLFRDQLDRYGEVDTIRTKWQKALSELSKDTVLILNADDPGISILANFFAGKVVFFGVNDQKLDLPEITHVADIKHCLNCESGLKYTTLLSAHMGHYRCPNCNFKRPNPLIRAKNLKFKSDFSTEADFTIHSSLFSIPRKYALVFTLHYNLPGLYNVYNLLAAVTIGNISKIDHAIFKEKIEKFSAAFGRFQKIKVGKKEIVIFLIKNPTGANEVIRIIAQKDKVHLLTILNDNIADGKDVSWIWDTNWEVLAKKIKKASVSGTRSWDLATRFKYAEIELSKNNVYKNISYSIQKSIENLDNKNTLLILPTYTALLEVQKTLAKMEASTKWHED</sequence>
<comment type="catalytic activity">
    <reaction evidence="1">
        <text>beta-D-GlcNAc-(1-&gt;4)-Mur2Ac(oyl-L-Ala-gamma-D-Glu-L-Lys-D-Ala-D-Ala)-di-trans,octa-cis-undecaprenyl diphosphate + L-glutamine + ATP + H2O = beta-D-GlcNAc-(1-&gt;4)-Mur2Ac(oyl-L-Ala-D-isoglutaminyl-L-Lys-D-Ala-D-Ala)-di-trans,octa-cis-undecaprenyl diphosphate + L-glutamate + ADP + phosphate + H(+)</text>
        <dbReference type="Rhea" id="RHEA:57928"/>
        <dbReference type="ChEBI" id="CHEBI:15377"/>
        <dbReference type="ChEBI" id="CHEBI:15378"/>
        <dbReference type="ChEBI" id="CHEBI:29985"/>
        <dbReference type="ChEBI" id="CHEBI:30616"/>
        <dbReference type="ChEBI" id="CHEBI:43474"/>
        <dbReference type="ChEBI" id="CHEBI:58359"/>
        <dbReference type="ChEBI" id="CHEBI:60033"/>
        <dbReference type="ChEBI" id="CHEBI:62233"/>
        <dbReference type="ChEBI" id="CHEBI:456216"/>
        <dbReference type="EC" id="6.3.5.13"/>
    </reaction>
</comment>
<keyword evidence="1" id="KW-0862">Zinc</keyword>
<dbReference type="GO" id="GO:0009252">
    <property type="term" value="P:peptidoglycan biosynthetic process"/>
    <property type="evidence" value="ECO:0007669"/>
    <property type="project" value="UniProtKB-UniRule"/>
</dbReference>
<feature type="binding site" evidence="1">
    <location>
        <position position="212"/>
    </location>
    <ligand>
        <name>Zn(2+)</name>
        <dbReference type="ChEBI" id="CHEBI:29105"/>
    </ligand>
</feature>
<reference evidence="4 5" key="1">
    <citation type="journal article" date="2016" name="Nat. Commun.">
        <title>Thousands of microbial genomes shed light on interconnected biogeochemical processes in an aquifer system.</title>
        <authorList>
            <person name="Anantharaman K."/>
            <person name="Brown C.T."/>
            <person name="Hug L.A."/>
            <person name="Sharon I."/>
            <person name="Castelle C.J."/>
            <person name="Probst A.J."/>
            <person name="Thomas B.C."/>
            <person name="Singh A."/>
            <person name="Wilkins M.J."/>
            <person name="Karaoz U."/>
            <person name="Brodie E.L."/>
            <person name="Williams K.H."/>
            <person name="Hubbard S.S."/>
            <person name="Banfield J.F."/>
        </authorList>
    </citation>
    <scope>NUCLEOTIDE SEQUENCE [LARGE SCALE GENOMIC DNA]</scope>
</reference>